<dbReference type="GO" id="GO:0046872">
    <property type="term" value="F:metal ion binding"/>
    <property type="evidence" value="ECO:0007669"/>
    <property type="project" value="UniProtKB-KW"/>
</dbReference>
<proteinExistence type="inferred from homology"/>
<sequence length="143" mass="15771">MMAAADGGLLHPVSECVVRLADVKKIHGKDKTWVIIHGKVYDVTTFHCHPGGMNVLEEHSGRDSTEVFEDIGHSNDARGMLCQFYMATIHPDDLGGLPNGETPPDEESWFQNLSYRSALYFLVPAGLALVAVAVLVYRCRRST</sequence>
<feature type="domain" description="Cytochrome b5 heme-binding" evidence="6">
    <location>
        <begin position="15"/>
        <end position="90"/>
    </location>
</feature>
<feature type="transmembrane region" description="Helical" evidence="5">
    <location>
        <begin position="118"/>
        <end position="137"/>
    </location>
</feature>
<dbReference type="GO" id="GO:0016020">
    <property type="term" value="C:membrane"/>
    <property type="evidence" value="ECO:0007669"/>
    <property type="project" value="TreeGrafter"/>
</dbReference>
<dbReference type="Proteomes" id="UP000694388">
    <property type="component" value="Unplaced"/>
</dbReference>
<evidence type="ECO:0000259" key="6">
    <source>
        <dbReference type="PROSITE" id="PS50255"/>
    </source>
</evidence>
<keyword evidence="5" id="KW-1133">Transmembrane helix</keyword>
<reference evidence="7" key="2">
    <citation type="submission" date="2025-09" db="UniProtKB">
        <authorList>
            <consortium name="Ensembl"/>
        </authorList>
    </citation>
    <scope>IDENTIFICATION</scope>
</reference>
<dbReference type="InterPro" id="IPR036400">
    <property type="entry name" value="Cyt_B5-like_heme/steroid_sf"/>
</dbReference>
<organism evidence="7 8">
    <name type="scientific">Eptatretus burgeri</name>
    <name type="common">Inshore hagfish</name>
    <dbReference type="NCBI Taxonomy" id="7764"/>
    <lineage>
        <taxon>Eukaryota</taxon>
        <taxon>Metazoa</taxon>
        <taxon>Chordata</taxon>
        <taxon>Craniata</taxon>
        <taxon>Vertebrata</taxon>
        <taxon>Cyclostomata</taxon>
        <taxon>Myxini</taxon>
        <taxon>Myxiniformes</taxon>
        <taxon>Myxinidae</taxon>
        <taxon>Eptatretinae</taxon>
        <taxon>Eptatretus</taxon>
    </lineage>
</organism>
<dbReference type="SUPFAM" id="SSF55856">
    <property type="entry name" value="Cytochrome b5-like heme/steroid binding domain"/>
    <property type="match status" value="1"/>
</dbReference>
<evidence type="ECO:0000256" key="2">
    <source>
        <dbReference type="ARBA" id="ARBA00022723"/>
    </source>
</evidence>
<keyword evidence="1" id="KW-0349">Heme</keyword>
<dbReference type="PANTHER" id="PTHR19359">
    <property type="entry name" value="CYTOCHROME B5"/>
    <property type="match status" value="1"/>
</dbReference>
<dbReference type="Pfam" id="PF00173">
    <property type="entry name" value="Cyt-b5"/>
    <property type="match status" value="1"/>
</dbReference>
<keyword evidence="5" id="KW-0812">Transmembrane</keyword>
<evidence type="ECO:0000256" key="4">
    <source>
        <dbReference type="ARBA" id="ARBA00038168"/>
    </source>
</evidence>
<keyword evidence="2" id="KW-0479">Metal-binding</keyword>
<keyword evidence="5" id="KW-0472">Membrane</keyword>
<reference evidence="7" key="1">
    <citation type="submission" date="2025-08" db="UniProtKB">
        <authorList>
            <consortium name="Ensembl"/>
        </authorList>
    </citation>
    <scope>IDENTIFICATION</scope>
</reference>
<accession>A0A8C4RA59</accession>
<dbReference type="SMART" id="SM01117">
    <property type="entry name" value="Cyt-b5"/>
    <property type="match status" value="1"/>
</dbReference>
<evidence type="ECO:0000256" key="1">
    <source>
        <dbReference type="ARBA" id="ARBA00022617"/>
    </source>
</evidence>
<dbReference type="AlphaFoldDB" id="A0A8C4RA59"/>
<evidence type="ECO:0000313" key="7">
    <source>
        <dbReference type="Ensembl" id="ENSEBUP00000026372.1"/>
    </source>
</evidence>
<dbReference type="Gene3D" id="3.10.120.10">
    <property type="entry name" value="Cytochrome b5-like heme/steroid binding domain"/>
    <property type="match status" value="1"/>
</dbReference>
<dbReference type="GeneTree" id="ENSGT00940000155584"/>
<keyword evidence="3" id="KW-0408">Iron</keyword>
<dbReference type="InterPro" id="IPR050668">
    <property type="entry name" value="Cytochrome_b5"/>
</dbReference>
<dbReference type="GO" id="GO:0020037">
    <property type="term" value="F:heme binding"/>
    <property type="evidence" value="ECO:0007669"/>
    <property type="project" value="TreeGrafter"/>
</dbReference>
<evidence type="ECO:0000313" key="8">
    <source>
        <dbReference type="Proteomes" id="UP000694388"/>
    </source>
</evidence>
<dbReference type="PROSITE" id="PS50255">
    <property type="entry name" value="CYTOCHROME_B5_2"/>
    <property type="match status" value="1"/>
</dbReference>
<protein>
    <recommendedName>
        <fullName evidence="6">Cytochrome b5 heme-binding domain-containing protein</fullName>
    </recommendedName>
</protein>
<keyword evidence="8" id="KW-1185">Reference proteome</keyword>
<evidence type="ECO:0000256" key="3">
    <source>
        <dbReference type="ARBA" id="ARBA00023004"/>
    </source>
</evidence>
<name>A0A8C4RA59_EPTBU</name>
<evidence type="ECO:0000256" key="5">
    <source>
        <dbReference type="SAM" id="Phobius"/>
    </source>
</evidence>
<dbReference type="InterPro" id="IPR001199">
    <property type="entry name" value="Cyt_B5-like_heme/steroid-bd"/>
</dbReference>
<comment type="similarity">
    <text evidence="4">Belongs to the cytochrome b5 family.</text>
</comment>
<dbReference type="Ensembl" id="ENSEBUT00000026948.1">
    <property type="protein sequence ID" value="ENSEBUP00000026372.1"/>
    <property type="gene ID" value="ENSEBUG00000016248.1"/>
</dbReference>